<name>A0A7C0Y131_THELI</name>
<dbReference type="EMBL" id="DQYG01000130">
    <property type="protein sequence ID" value="HDD31590.1"/>
    <property type="molecule type" value="Genomic_DNA"/>
</dbReference>
<evidence type="ECO:0000313" key="1">
    <source>
        <dbReference type="EMBL" id="HDD31590.1"/>
    </source>
</evidence>
<protein>
    <submittedName>
        <fullName evidence="1">Uncharacterized protein</fullName>
    </submittedName>
</protein>
<proteinExistence type="predicted"/>
<accession>A0A7C0Y131</accession>
<reference evidence="1" key="1">
    <citation type="journal article" date="2020" name="mSystems">
        <title>Genome- and Community-Level Interaction Insights into Carbon Utilization and Element Cycling Functions of Hydrothermarchaeota in Hydrothermal Sediment.</title>
        <authorList>
            <person name="Zhou Z."/>
            <person name="Liu Y."/>
            <person name="Xu W."/>
            <person name="Pan J."/>
            <person name="Luo Z.H."/>
            <person name="Li M."/>
        </authorList>
    </citation>
    <scope>NUCLEOTIDE SEQUENCE [LARGE SCALE GENOMIC DNA]</scope>
    <source>
        <strain evidence="1">HyVt-151</strain>
    </source>
</reference>
<dbReference type="AlphaFoldDB" id="A0A7C0Y131"/>
<gene>
    <name evidence="1" type="ORF">ENF72_03065</name>
</gene>
<sequence>MESLEDVFKFVDKIRFGETVLVEYYRSFIPELMTLGLLYYGRSRGLPVIIDDNFDSLHVIQKHLEFVGIDEDFGDALVVKTGGKSNIGNVVARVKFVSEPAIYIRNYEELSKATFSKVKKSINIVLGLERVFSFISSVSEFYTFIIAIQSFLGNEKRKAFYLVNKEIASSIPFNPLPELERIASTVIEALPTPTSCIFTFKKSTNLDLLGKKIEIPIGVIKWK</sequence>
<dbReference type="Proteomes" id="UP000886210">
    <property type="component" value="Unassembled WGS sequence"/>
</dbReference>
<organism evidence="1">
    <name type="scientific">Thermococcus litoralis</name>
    <dbReference type="NCBI Taxonomy" id="2265"/>
    <lineage>
        <taxon>Archaea</taxon>
        <taxon>Methanobacteriati</taxon>
        <taxon>Methanobacteriota</taxon>
        <taxon>Thermococci</taxon>
        <taxon>Thermococcales</taxon>
        <taxon>Thermococcaceae</taxon>
        <taxon>Thermococcus</taxon>
    </lineage>
</organism>
<dbReference type="InterPro" id="IPR005489">
    <property type="entry name" value="DUF257"/>
</dbReference>
<comment type="caution">
    <text evidence="1">The sequence shown here is derived from an EMBL/GenBank/DDBJ whole genome shotgun (WGS) entry which is preliminary data.</text>
</comment>
<dbReference type="Gene3D" id="3.40.50.11570">
    <property type="entry name" value="Protein of unknown function DUF257"/>
    <property type="match status" value="1"/>
</dbReference>
<dbReference type="Pfam" id="PF03192">
    <property type="entry name" value="DUF257"/>
    <property type="match status" value="1"/>
</dbReference>